<sequence>MSSSKSKRVTEVDVEARHKHPKHDVSVVIRSLVGQKPKGNTKCYTEHAMEACKNLKKCDLIEIQRIPRYTLSITLNSYKKDETQINDGNGKQNLKND</sequence>
<feature type="region of interest" description="Disordered" evidence="1">
    <location>
        <begin position="1"/>
        <end position="25"/>
    </location>
</feature>
<name>A0A1R1X0E9_9FUNG</name>
<dbReference type="AlphaFoldDB" id="A0A1R1X0E9"/>
<protein>
    <submittedName>
        <fullName evidence="2">Uncharacterized protein</fullName>
    </submittedName>
</protein>
<gene>
    <name evidence="2" type="ORF">AYI70_g11757</name>
</gene>
<evidence type="ECO:0000313" key="2">
    <source>
        <dbReference type="EMBL" id="OMJ08112.1"/>
    </source>
</evidence>
<proteinExistence type="predicted"/>
<evidence type="ECO:0000256" key="1">
    <source>
        <dbReference type="SAM" id="MobiDB-lite"/>
    </source>
</evidence>
<organism evidence="2 3">
    <name type="scientific">Smittium culicis</name>
    <dbReference type="NCBI Taxonomy" id="133412"/>
    <lineage>
        <taxon>Eukaryota</taxon>
        <taxon>Fungi</taxon>
        <taxon>Fungi incertae sedis</taxon>
        <taxon>Zoopagomycota</taxon>
        <taxon>Kickxellomycotina</taxon>
        <taxon>Harpellomycetes</taxon>
        <taxon>Harpellales</taxon>
        <taxon>Legeriomycetaceae</taxon>
        <taxon>Smittium</taxon>
    </lineage>
</organism>
<accession>A0A1R1X0E9</accession>
<dbReference type="OrthoDB" id="10568888at2759"/>
<dbReference type="Proteomes" id="UP000187283">
    <property type="component" value="Unassembled WGS sequence"/>
</dbReference>
<comment type="caution">
    <text evidence="2">The sequence shown here is derived from an EMBL/GenBank/DDBJ whole genome shotgun (WGS) entry which is preliminary data.</text>
</comment>
<reference evidence="2 3" key="1">
    <citation type="submission" date="2017-01" db="EMBL/GenBank/DDBJ databases">
        <authorList>
            <person name="Mah S.A."/>
            <person name="Swanson W.J."/>
            <person name="Moy G.W."/>
            <person name="Vacquier V.D."/>
        </authorList>
    </citation>
    <scope>NUCLEOTIDE SEQUENCE [LARGE SCALE GENOMIC DNA]</scope>
    <source>
        <strain evidence="2 3">GSMNP</strain>
    </source>
</reference>
<dbReference type="EMBL" id="LSSN01005877">
    <property type="protein sequence ID" value="OMJ08112.1"/>
    <property type="molecule type" value="Genomic_DNA"/>
</dbReference>
<evidence type="ECO:0000313" key="3">
    <source>
        <dbReference type="Proteomes" id="UP000187283"/>
    </source>
</evidence>
<keyword evidence="3" id="KW-1185">Reference proteome</keyword>